<evidence type="ECO:0000256" key="1">
    <source>
        <dbReference type="SAM" id="Phobius"/>
    </source>
</evidence>
<keyword evidence="1" id="KW-1133">Transmembrane helix</keyword>
<evidence type="ECO:0000313" key="3">
    <source>
        <dbReference type="Proteomes" id="UP000318138"/>
    </source>
</evidence>
<dbReference type="AlphaFoldDB" id="A0A859F9W9"/>
<gene>
    <name evidence="2" type="ORF">FLK61_24475</name>
</gene>
<feature type="transmembrane region" description="Helical" evidence="1">
    <location>
        <begin position="36"/>
        <end position="54"/>
    </location>
</feature>
<protein>
    <submittedName>
        <fullName evidence="2">Uncharacterized protein</fullName>
    </submittedName>
</protein>
<dbReference type="RefSeq" id="WP_176007983.1">
    <property type="nucleotide sequence ID" value="NZ_CP041372.2"/>
</dbReference>
<accession>A0A859F9W9</accession>
<dbReference type="KEGG" id="psua:FLK61_24475"/>
<organism evidence="2 3">
    <name type="scientific">Paenalkalicoccus suaedae</name>
    <dbReference type="NCBI Taxonomy" id="2592382"/>
    <lineage>
        <taxon>Bacteria</taxon>
        <taxon>Bacillati</taxon>
        <taxon>Bacillota</taxon>
        <taxon>Bacilli</taxon>
        <taxon>Bacillales</taxon>
        <taxon>Bacillaceae</taxon>
        <taxon>Paenalkalicoccus</taxon>
    </lineage>
</organism>
<name>A0A859F9W9_9BACI</name>
<evidence type="ECO:0000313" key="2">
    <source>
        <dbReference type="EMBL" id="QKS69939.1"/>
    </source>
</evidence>
<proteinExistence type="predicted"/>
<dbReference type="EMBL" id="CP041372">
    <property type="protein sequence ID" value="QKS69939.1"/>
    <property type="molecule type" value="Genomic_DNA"/>
</dbReference>
<keyword evidence="3" id="KW-1185">Reference proteome</keyword>
<feature type="transmembrane region" description="Helical" evidence="1">
    <location>
        <begin position="6"/>
        <end position="29"/>
    </location>
</feature>
<dbReference type="Proteomes" id="UP000318138">
    <property type="component" value="Chromosome"/>
</dbReference>
<keyword evidence="1" id="KW-0812">Transmembrane</keyword>
<sequence length="189" mass="21192">MQLFEATGSLLFAIVTVLIGLGGIMLLLSFVFKNRLYLVLATVGVVSGIVLLVVNSQQTTFEDAFFDVPVEDVTINEATLFVSDVSDPIPERIMHLNIDDEETLQAIADDFIGLDIRQDGGNILASEEYRLTLRISESTEDGDMDHRDIQLVIDDTYINNYEVDTPFAHMRTIEALVNDESRDWQMADE</sequence>
<reference evidence="3" key="1">
    <citation type="submission" date="2019-07" db="EMBL/GenBank/DDBJ databases">
        <title>Bacillus alkalisoli sp. nov. isolated from saline soil.</title>
        <authorList>
            <person name="Sun J.-Q."/>
            <person name="Xu L."/>
        </authorList>
    </citation>
    <scope>NUCLEOTIDE SEQUENCE [LARGE SCALE GENOMIC DNA]</scope>
    <source>
        <strain evidence="3">M4U3P1</strain>
    </source>
</reference>
<keyword evidence="1" id="KW-0472">Membrane</keyword>